<feature type="transmembrane region" description="Helical" evidence="2">
    <location>
        <begin position="87"/>
        <end position="109"/>
    </location>
</feature>
<feature type="transmembrane region" description="Helical" evidence="2">
    <location>
        <begin position="31"/>
        <end position="49"/>
    </location>
</feature>
<proteinExistence type="predicted"/>
<evidence type="ECO:0000256" key="1">
    <source>
        <dbReference type="SAM" id="MobiDB-lite"/>
    </source>
</evidence>
<dbReference type="RefSeq" id="WP_046588416.1">
    <property type="nucleotide sequence ID" value="NZ_LAVA02000022.1"/>
</dbReference>
<keyword evidence="2" id="KW-1133">Transmembrane helix</keyword>
<protein>
    <recommendedName>
        <fullName evidence="5">DUF1616 domain-containing protein</fullName>
    </recommendedName>
</protein>
<evidence type="ECO:0000256" key="2">
    <source>
        <dbReference type="SAM" id="Phobius"/>
    </source>
</evidence>
<evidence type="ECO:0008006" key="5">
    <source>
        <dbReference type="Google" id="ProtNLM"/>
    </source>
</evidence>
<dbReference type="Proteomes" id="UP000034196">
    <property type="component" value="Unassembled WGS sequence"/>
</dbReference>
<dbReference type="OrthoDB" id="4338642at2"/>
<name>A0A1J4NZM8_9ACTN</name>
<keyword evidence="4" id="KW-1185">Reference proteome</keyword>
<accession>A0A1J4NZM8</accession>
<dbReference type="EMBL" id="LAVA02000022">
    <property type="protein sequence ID" value="OIJ67792.1"/>
    <property type="molecule type" value="Genomic_DNA"/>
</dbReference>
<feature type="region of interest" description="Disordered" evidence="1">
    <location>
        <begin position="117"/>
        <end position="143"/>
    </location>
</feature>
<dbReference type="AlphaFoldDB" id="A0A1J4NZM8"/>
<evidence type="ECO:0000313" key="3">
    <source>
        <dbReference type="EMBL" id="OIJ67792.1"/>
    </source>
</evidence>
<gene>
    <name evidence="3" type="ORF">WN71_011345</name>
</gene>
<keyword evidence="2" id="KW-0472">Membrane</keyword>
<evidence type="ECO:0000313" key="4">
    <source>
        <dbReference type="Proteomes" id="UP000034196"/>
    </source>
</evidence>
<sequence length="143" mass="14749">MSRPRWALALSGWVALAAVLLLPDASAPRVAVTTAFLLVCPGLAASRWARPTAVRASDRAALLETGVLAVVVSVSMTVLVVEPLFLGGVFTVAWALLVLAAATTALAVLPGPGERRLRPPRAVPGSAARPADAGRHKRPPASH</sequence>
<keyword evidence="2" id="KW-0812">Transmembrane</keyword>
<dbReference type="STRING" id="1428628.WN71_011345"/>
<organism evidence="3 4">
    <name type="scientific">Streptomyces mangrovisoli</name>
    <dbReference type="NCBI Taxonomy" id="1428628"/>
    <lineage>
        <taxon>Bacteria</taxon>
        <taxon>Bacillati</taxon>
        <taxon>Actinomycetota</taxon>
        <taxon>Actinomycetes</taxon>
        <taxon>Kitasatosporales</taxon>
        <taxon>Streptomycetaceae</taxon>
        <taxon>Streptomyces</taxon>
    </lineage>
</organism>
<comment type="caution">
    <text evidence="3">The sequence shown here is derived from an EMBL/GenBank/DDBJ whole genome shotgun (WGS) entry which is preliminary data.</text>
</comment>
<feature type="transmembrane region" description="Helical" evidence="2">
    <location>
        <begin position="61"/>
        <end position="81"/>
    </location>
</feature>
<reference evidence="3" key="1">
    <citation type="submission" date="2016-10" db="EMBL/GenBank/DDBJ databases">
        <title>Genome sequence of Streptomyces mangrovisoli MUSC 149.</title>
        <authorList>
            <person name="Lee L.-H."/>
            <person name="Ser H.-L."/>
        </authorList>
    </citation>
    <scope>NUCLEOTIDE SEQUENCE [LARGE SCALE GENOMIC DNA]</scope>
    <source>
        <strain evidence="3">MUSC 149</strain>
    </source>
</reference>